<gene>
    <name evidence="4" type="ORF">Dpo_13c00750</name>
</gene>
<dbReference type="Pfam" id="PF02397">
    <property type="entry name" value="Bac_transf"/>
    <property type="match status" value="1"/>
</dbReference>
<evidence type="ECO:0000256" key="2">
    <source>
        <dbReference type="SAM" id="Phobius"/>
    </source>
</evidence>
<keyword evidence="5" id="KW-1185">Reference proteome</keyword>
<keyword evidence="4" id="KW-0808">Transferase</keyword>
<keyword evidence="2" id="KW-0812">Transmembrane</keyword>
<protein>
    <submittedName>
        <fullName evidence="4">Putative sugar transferase</fullName>
    </submittedName>
</protein>
<organism evidence="4 5">
    <name type="scientific">Desulfotignum phosphitoxidans DSM 13687</name>
    <dbReference type="NCBI Taxonomy" id="1286635"/>
    <lineage>
        <taxon>Bacteria</taxon>
        <taxon>Pseudomonadati</taxon>
        <taxon>Thermodesulfobacteriota</taxon>
        <taxon>Desulfobacteria</taxon>
        <taxon>Desulfobacterales</taxon>
        <taxon>Desulfobacteraceae</taxon>
        <taxon>Desulfotignum</taxon>
    </lineage>
</organism>
<feature type="transmembrane region" description="Helical" evidence="2">
    <location>
        <begin position="76"/>
        <end position="93"/>
    </location>
</feature>
<comment type="similarity">
    <text evidence="1">Belongs to the bacterial sugar transferase family.</text>
</comment>
<evidence type="ECO:0000313" key="4">
    <source>
        <dbReference type="EMBL" id="EMS77677.1"/>
    </source>
</evidence>
<name>S0G0F9_9BACT</name>
<dbReference type="RefSeq" id="WP_006968371.1">
    <property type="nucleotide sequence ID" value="NZ_APJX01000013.1"/>
</dbReference>
<dbReference type="Proteomes" id="UP000014216">
    <property type="component" value="Unassembled WGS sequence"/>
</dbReference>
<accession>S0G0F9</accession>
<reference evidence="4 5" key="1">
    <citation type="journal article" date="2013" name="Genome Announc.">
        <title>Draft Genome Sequence of Desulfotignum phosphitoxidans DSM 13687 Strain FiPS-3.</title>
        <authorList>
            <person name="Poehlein A."/>
            <person name="Daniel R."/>
            <person name="Simeonova D.D."/>
        </authorList>
    </citation>
    <scope>NUCLEOTIDE SEQUENCE [LARGE SCALE GENOMIC DNA]</scope>
    <source>
        <strain evidence="4 5">DSM 13687</strain>
    </source>
</reference>
<dbReference type="GO" id="GO:0016780">
    <property type="term" value="F:phosphotransferase activity, for other substituted phosphate groups"/>
    <property type="evidence" value="ECO:0007669"/>
    <property type="project" value="TreeGrafter"/>
</dbReference>
<feature type="transmembrane region" description="Helical" evidence="2">
    <location>
        <begin position="221"/>
        <end position="240"/>
    </location>
</feature>
<sequence length="657" mass="75868">MRLTGFRLVVVDFVLLTVAFFAVNCFKRGSLVLPDGYGLLLVLFYGAWVVSGLAGKKFVPAEYWTFRVGARTVVKSALYLVFTIAFVVVMFGLSRYSRVHVFATCGVMLGLELLVWGAAARYVTLPDAGADDPEAEDDPDAGTRERPRFSLKFALVDLGLFFAAFFAVNVMKRGTVVPPDGYEQLMLMLLALGVAAAVATRKYDVIQHRNLYFALWQWVKAGLLLMAGAGVMVFGLRWFQYSRFQGFGTVVVLMVLEAVVLVVYFSVRKDRKAKGDIESVDQVRQMLTQERYDLNVDIETVRQRLMRPAIYKLERSLQTDEQKFLAFLRKHVDLDDILYVETQVERNSNCFELRDDYLMLRLFVGLRKLNDCRRLNVHFLSLHQMLLPGGYFAGYAHTIKTHHEWIYAKFPRPVAHGVYALDFLFHRVCPKLPWIQKVYFAVTKGRNRIISRAELLGRLCFCGFDIVDTKEMDKKFYFIARKVKTASMDNSPTYGPLVALKRSGLEGKTVHTFKFRTMHPYSEYLQAYMYDRYGLQKGGKIENDFRLTTWGKVMRKLWLDELPMLYNWVKGDFGLVGVRPLSYQYLSLYDDDLQELRKKVRPGLVPPFYADLPETFEEICESERRYIRSFLARPVRTQIRYFTKSFVNIAFKGARSK</sequence>
<feature type="transmembrane region" description="Helical" evidence="2">
    <location>
        <begin position="37"/>
        <end position="55"/>
    </location>
</feature>
<evidence type="ECO:0000256" key="1">
    <source>
        <dbReference type="ARBA" id="ARBA00006464"/>
    </source>
</evidence>
<comment type="caution">
    <text evidence="4">The sequence shown here is derived from an EMBL/GenBank/DDBJ whole genome shotgun (WGS) entry which is preliminary data.</text>
</comment>
<keyword evidence="2" id="KW-0472">Membrane</keyword>
<keyword evidence="2" id="KW-1133">Transmembrane helix</keyword>
<dbReference type="AlphaFoldDB" id="S0G0F9"/>
<proteinExistence type="inferred from homology"/>
<evidence type="ECO:0000259" key="3">
    <source>
        <dbReference type="Pfam" id="PF02397"/>
    </source>
</evidence>
<dbReference type="PANTHER" id="PTHR30576:SF0">
    <property type="entry name" value="UNDECAPRENYL-PHOSPHATE N-ACETYLGALACTOSAMINYL 1-PHOSPHATE TRANSFERASE-RELATED"/>
    <property type="match status" value="1"/>
</dbReference>
<feature type="transmembrane region" description="Helical" evidence="2">
    <location>
        <begin position="99"/>
        <end position="119"/>
    </location>
</feature>
<feature type="transmembrane region" description="Helical" evidence="2">
    <location>
        <begin position="153"/>
        <end position="170"/>
    </location>
</feature>
<feature type="transmembrane region" description="Helical" evidence="2">
    <location>
        <begin position="246"/>
        <end position="267"/>
    </location>
</feature>
<evidence type="ECO:0000313" key="5">
    <source>
        <dbReference type="Proteomes" id="UP000014216"/>
    </source>
</evidence>
<feature type="domain" description="Bacterial sugar transferase" evidence="3">
    <location>
        <begin position="497"/>
        <end position="628"/>
    </location>
</feature>
<dbReference type="PANTHER" id="PTHR30576">
    <property type="entry name" value="COLANIC BIOSYNTHESIS UDP-GLUCOSE LIPID CARRIER TRANSFERASE"/>
    <property type="match status" value="1"/>
</dbReference>
<feature type="transmembrane region" description="Helical" evidence="2">
    <location>
        <begin position="182"/>
        <end position="200"/>
    </location>
</feature>
<dbReference type="InterPro" id="IPR003362">
    <property type="entry name" value="Bact_transf"/>
</dbReference>
<dbReference type="EMBL" id="APJX01000013">
    <property type="protein sequence ID" value="EMS77677.1"/>
    <property type="molecule type" value="Genomic_DNA"/>
</dbReference>